<comment type="similarity">
    <text evidence="1">Belongs to the LysR transcriptional regulatory family.</text>
</comment>
<proteinExistence type="inferred from homology"/>
<dbReference type="GO" id="GO:0003700">
    <property type="term" value="F:DNA-binding transcription factor activity"/>
    <property type="evidence" value="ECO:0007669"/>
    <property type="project" value="InterPro"/>
</dbReference>
<dbReference type="CDD" id="cd05466">
    <property type="entry name" value="PBP2_LTTR_substrate"/>
    <property type="match status" value="1"/>
</dbReference>
<dbReference type="Pfam" id="PF00126">
    <property type="entry name" value="HTH_1"/>
    <property type="match status" value="1"/>
</dbReference>
<feature type="domain" description="HTH lysR-type" evidence="5">
    <location>
        <begin position="1"/>
        <end position="58"/>
    </location>
</feature>
<dbReference type="Proteomes" id="UP000196118">
    <property type="component" value="Chromosome"/>
</dbReference>
<dbReference type="PRINTS" id="PR00039">
    <property type="entry name" value="HTHLYSR"/>
</dbReference>
<keyword evidence="2" id="KW-0805">Transcription regulation</keyword>
<dbReference type="PANTHER" id="PTHR30346:SF0">
    <property type="entry name" value="HCA OPERON TRANSCRIPTIONAL ACTIVATOR HCAR"/>
    <property type="match status" value="1"/>
</dbReference>
<name>A0A1Y0VWJ8_PEDPE</name>
<dbReference type="InterPro" id="IPR036390">
    <property type="entry name" value="WH_DNA-bd_sf"/>
</dbReference>
<dbReference type="Gene3D" id="1.10.10.10">
    <property type="entry name" value="Winged helix-like DNA-binding domain superfamily/Winged helix DNA-binding domain"/>
    <property type="match status" value="1"/>
</dbReference>
<dbReference type="Pfam" id="PF03466">
    <property type="entry name" value="LysR_substrate"/>
    <property type="match status" value="1"/>
</dbReference>
<dbReference type="InterPro" id="IPR036388">
    <property type="entry name" value="WH-like_DNA-bd_sf"/>
</dbReference>
<evidence type="ECO:0000256" key="1">
    <source>
        <dbReference type="ARBA" id="ARBA00009437"/>
    </source>
</evidence>
<dbReference type="FunFam" id="1.10.10.10:FF:000001">
    <property type="entry name" value="LysR family transcriptional regulator"/>
    <property type="match status" value="1"/>
</dbReference>
<dbReference type="PANTHER" id="PTHR30346">
    <property type="entry name" value="TRANSCRIPTIONAL DUAL REGULATOR HCAR-RELATED"/>
    <property type="match status" value="1"/>
</dbReference>
<dbReference type="EMBL" id="CP021474">
    <property type="protein sequence ID" value="ARW18927.1"/>
    <property type="molecule type" value="Genomic_DNA"/>
</dbReference>
<protein>
    <submittedName>
        <fullName evidence="6">HTH-type transcriptional regulator CzcR</fullName>
    </submittedName>
</protein>
<evidence type="ECO:0000259" key="5">
    <source>
        <dbReference type="PROSITE" id="PS50931"/>
    </source>
</evidence>
<dbReference type="GO" id="GO:0003677">
    <property type="term" value="F:DNA binding"/>
    <property type="evidence" value="ECO:0007669"/>
    <property type="project" value="UniProtKB-KW"/>
</dbReference>
<dbReference type="InterPro" id="IPR000847">
    <property type="entry name" value="LysR_HTH_N"/>
</dbReference>
<sequence>MEIRTLRYFWTIAEEGTVSKAAEALHITQPTLSRQIKELEEELGTELFIRGRRQIQLTEAGMFLKSRAEEILELTQQTSLEFENRKKQLFSGHITIGCIEADNSDTLALILEDFIRDYPQVTFTIYSGTSDDITERLDKGLVDVAVLIKPIATEKYHEIVLPRTEKWGLLVSKASYIAQKDKIVPTGLMGMPLLVSGRPEVQELISKWSKIDYQQLNVVGHYNLTFNVLPLVKRQVAQAFIIEGSTRNTHPDGVKFIPLEPEVNTNCVLVWKRERNLSPVVNKFINYFYHAFKA</sequence>
<dbReference type="GO" id="GO:0032993">
    <property type="term" value="C:protein-DNA complex"/>
    <property type="evidence" value="ECO:0007669"/>
    <property type="project" value="TreeGrafter"/>
</dbReference>
<evidence type="ECO:0000256" key="3">
    <source>
        <dbReference type="ARBA" id="ARBA00023125"/>
    </source>
</evidence>
<reference evidence="6 7" key="1">
    <citation type="submission" date="2017-05" db="EMBL/GenBank/DDBJ databases">
        <title>Genome sequence of Pediococcus pentosaceus strain SRCM100892.</title>
        <authorList>
            <person name="Cho S.H."/>
        </authorList>
    </citation>
    <scope>NUCLEOTIDE SEQUENCE [LARGE SCALE GENOMIC DNA]</scope>
    <source>
        <strain evidence="6 7">SRCM100892</strain>
    </source>
</reference>
<evidence type="ECO:0000313" key="6">
    <source>
        <dbReference type="EMBL" id="ARW18927.1"/>
    </source>
</evidence>
<organism evidence="6 7">
    <name type="scientific">Pediococcus pentosaceus</name>
    <dbReference type="NCBI Taxonomy" id="1255"/>
    <lineage>
        <taxon>Bacteria</taxon>
        <taxon>Bacillati</taxon>
        <taxon>Bacillota</taxon>
        <taxon>Bacilli</taxon>
        <taxon>Lactobacillales</taxon>
        <taxon>Lactobacillaceae</taxon>
        <taxon>Pediococcus</taxon>
    </lineage>
</organism>
<dbReference type="AlphaFoldDB" id="A0A1Y0VWJ8"/>
<dbReference type="InterPro" id="IPR005119">
    <property type="entry name" value="LysR_subst-bd"/>
</dbReference>
<accession>A0A1Y0VWJ8</accession>
<dbReference type="Gene3D" id="3.40.190.290">
    <property type="match status" value="1"/>
</dbReference>
<keyword evidence="4" id="KW-0804">Transcription</keyword>
<dbReference type="SUPFAM" id="SSF46785">
    <property type="entry name" value="Winged helix' DNA-binding domain"/>
    <property type="match status" value="1"/>
</dbReference>
<evidence type="ECO:0000313" key="7">
    <source>
        <dbReference type="Proteomes" id="UP000196118"/>
    </source>
</evidence>
<dbReference type="PROSITE" id="PS50931">
    <property type="entry name" value="HTH_LYSR"/>
    <property type="match status" value="1"/>
</dbReference>
<dbReference type="SUPFAM" id="SSF53850">
    <property type="entry name" value="Periplasmic binding protein-like II"/>
    <property type="match status" value="1"/>
</dbReference>
<keyword evidence="3" id="KW-0238">DNA-binding</keyword>
<evidence type="ECO:0000256" key="4">
    <source>
        <dbReference type="ARBA" id="ARBA00023163"/>
    </source>
</evidence>
<gene>
    <name evidence="6" type="ORF">S100892_00322</name>
</gene>
<evidence type="ECO:0000256" key="2">
    <source>
        <dbReference type="ARBA" id="ARBA00023015"/>
    </source>
</evidence>